<organism evidence="8 9">
    <name type="scientific">Streptomyces endophyticus</name>
    <dbReference type="NCBI Taxonomy" id="714166"/>
    <lineage>
        <taxon>Bacteria</taxon>
        <taxon>Bacillati</taxon>
        <taxon>Actinomycetota</taxon>
        <taxon>Actinomycetes</taxon>
        <taxon>Kitasatosporales</taxon>
        <taxon>Streptomycetaceae</taxon>
        <taxon>Streptomyces</taxon>
    </lineage>
</organism>
<evidence type="ECO:0000256" key="3">
    <source>
        <dbReference type="ARBA" id="ARBA00022475"/>
    </source>
</evidence>
<protein>
    <submittedName>
        <fullName evidence="8">Urea transporter</fullName>
    </submittedName>
</protein>
<keyword evidence="3" id="KW-1003">Cell membrane</keyword>
<reference evidence="8 9" key="1">
    <citation type="submission" date="2022-10" db="EMBL/GenBank/DDBJ databases">
        <authorList>
            <person name="Xie J."/>
            <person name="Shen N."/>
        </authorList>
    </citation>
    <scope>NUCLEOTIDE SEQUENCE [LARGE SCALE GENOMIC DNA]</scope>
    <source>
        <strain evidence="8 9">YIM65594</strain>
    </source>
</reference>
<evidence type="ECO:0000256" key="2">
    <source>
        <dbReference type="ARBA" id="ARBA00005914"/>
    </source>
</evidence>
<feature type="transmembrane region" description="Helical" evidence="7">
    <location>
        <begin position="221"/>
        <end position="239"/>
    </location>
</feature>
<comment type="subcellular location">
    <subcellularLocation>
        <location evidence="1">Cell membrane</location>
        <topology evidence="1">Multi-pass membrane protein</topology>
    </subcellularLocation>
</comment>
<dbReference type="InterPro" id="IPR029020">
    <property type="entry name" value="Ammonium/urea_transptr"/>
</dbReference>
<evidence type="ECO:0000256" key="6">
    <source>
        <dbReference type="ARBA" id="ARBA00023136"/>
    </source>
</evidence>
<evidence type="ECO:0000256" key="1">
    <source>
        <dbReference type="ARBA" id="ARBA00004651"/>
    </source>
</evidence>
<feature type="transmembrane region" description="Helical" evidence="7">
    <location>
        <begin position="251"/>
        <end position="269"/>
    </location>
</feature>
<keyword evidence="4 7" id="KW-0812">Transmembrane</keyword>
<evidence type="ECO:0000256" key="7">
    <source>
        <dbReference type="SAM" id="Phobius"/>
    </source>
</evidence>
<dbReference type="InterPro" id="IPR004937">
    <property type="entry name" value="Urea_transporter"/>
</dbReference>
<feature type="transmembrane region" description="Helical" evidence="7">
    <location>
        <begin position="302"/>
        <end position="318"/>
    </location>
</feature>
<comment type="similarity">
    <text evidence="2">Belongs to the urea transporter family.</text>
</comment>
<sequence>MTQTADAAIHQEIGQSWATGCRQFALRVLRGIGQVTFLPRALTGTLFAAALFSAGWEYGLYGVGGAAVGTLVAALLGVEKERLTLGMEGFNACLVGVSCAVFLNPDQLSSVLVALLGCAAATVATAAAGRALGAWGLPALTLPFCLVASVITLAAPGFARVWTGGGGIAAFPRAVSGARTGLQLDDAVRGFFAGFGQIFLMPQWYAGALVLAGLLVAGPRVAGVACLGNVAGMATAWALGEPAAQLADGTSAYNAVLVALALGGVFLEATRRTVPYAVAGAVAATVCAPAFGALAAPVGGHMFTWPFALTTLVFLVAARSFPRLTQSSPCGG</sequence>
<keyword evidence="5 7" id="KW-1133">Transmembrane helix</keyword>
<dbReference type="EMBL" id="JAOZYC010000125">
    <property type="protein sequence ID" value="MEB8339901.1"/>
    <property type="molecule type" value="Genomic_DNA"/>
</dbReference>
<proteinExistence type="inferred from homology"/>
<comment type="caution">
    <text evidence="8">The sequence shown here is derived from an EMBL/GenBank/DDBJ whole genome shotgun (WGS) entry which is preliminary data.</text>
</comment>
<evidence type="ECO:0000313" key="9">
    <source>
        <dbReference type="Proteomes" id="UP001354931"/>
    </source>
</evidence>
<gene>
    <name evidence="8" type="ORF">OKJ99_20635</name>
</gene>
<dbReference type="Gene3D" id="1.10.3430.10">
    <property type="entry name" value="Ammonium transporter AmtB like domains"/>
    <property type="match status" value="1"/>
</dbReference>
<dbReference type="Proteomes" id="UP001354931">
    <property type="component" value="Unassembled WGS sequence"/>
</dbReference>
<dbReference type="PANTHER" id="PTHR10464">
    <property type="entry name" value="UREA TRANSPORTER"/>
    <property type="match status" value="1"/>
</dbReference>
<dbReference type="PANTHER" id="PTHR10464:SF4">
    <property type="entry name" value="UREA TRANSPORTER"/>
    <property type="match status" value="1"/>
</dbReference>
<evidence type="ECO:0000313" key="8">
    <source>
        <dbReference type="EMBL" id="MEB8339901.1"/>
    </source>
</evidence>
<name>A0ABU6FAM3_9ACTN</name>
<keyword evidence="6 7" id="KW-0472">Membrane</keyword>
<dbReference type="RefSeq" id="WP_326018405.1">
    <property type="nucleotide sequence ID" value="NZ_JAOZYC010000125.1"/>
</dbReference>
<feature type="transmembrane region" description="Helical" evidence="7">
    <location>
        <begin position="276"/>
        <end position="296"/>
    </location>
</feature>
<feature type="transmembrane region" description="Helical" evidence="7">
    <location>
        <begin position="109"/>
        <end position="128"/>
    </location>
</feature>
<evidence type="ECO:0000256" key="4">
    <source>
        <dbReference type="ARBA" id="ARBA00022692"/>
    </source>
</evidence>
<keyword evidence="9" id="KW-1185">Reference proteome</keyword>
<feature type="transmembrane region" description="Helical" evidence="7">
    <location>
        <begin position="58"/>
        <end position="78"/>
    </location>
</feature>
<dbReference type="Pfam" id="PF03253">
    <property type="entry name" value="UT"/>
    <property type="match status" value="1"/>
</dbReference>
<feature type="transmembrane region" description="Helical" evidence="7">
    <location>
        <begin position="191"/>
        <end position="214"/>
    </location>
</feature>
<accession>A0ABU6FAM3</accession>
<evidence type="ECO:0000256" key="5">
    <source>
        <dbReference type="ARBA" id="ARBA00022989"/>
    </source>
</evidence>
<feature type="transmembrane region" description="Helical" evidence="7">
    <location>
        <begin position="135"/>
        <end position="155"/>
    </location>
</feature>